<dbReference type="Pfam" id="PF19782">
    <property type="entry name" value="DUF6267"/>
    <property type="match status" value="1"/>
</dbReference>
<protein>
    <submittedName>
        <fullName evidence="1">Uncharacterized protein</fullName>
    </submittedName>
</protein>
<proteinExistence type="predicted"/>
<organism evidence="1">
    <name type="scientific">uncultured Caudovirales phage</name>
    <dbReference type="NCBI Taxonomy" id="2100421"/>
    <lineage>
        <taxon>Viruses</taxon>
        <taxon>Duplodnaviria</taxon>
        <taxon>Heunggongvirae</taxon>
        <taxon>Uroviricota</taxon>
        <taxon>Caudoviricetes</taxon>
        <taxon>Peduoviridae</taxon>
        <taxon>Maltschvirus</taxon>
        <taxon>Maltschvirus maltsch</taxon>
    </lineage>
</organism>
<dbReference type="InterPro" id="IPR046234">
    <property type="entry name" value="DUF6267"/>
</dbReference>
<gene>
    <name evidence="1" type="ORF">UFOVP71_77</name>
</gene>
<evidence type="ECO:0000313" key="1">
    <source>
        <dbReference type="EMBL" id="CAB4241539.1"/>
    </source>
</evidence>
<name>A0A6J5TBA0_9CAUD</name>
<dbReference type="EMBL" id="LR797824">
    <property type="protein sequence ID" value="CAB4241539.1"/>
    <property type="molecule type" value="Genomic_DNA"/>
</dbReference>
<reference evidence="1" key="1">
    <citation type="submission" date="2020-05" db="EMBL/GenBank/DDBJ databases">
        <authorList>
            <person name="Chiriac C."/>
            <person name="Salcher M."/>
            <person name="Ghai R."/>
            <person name="Kavagutti S V."/>
        </authorList>
    </citation>
    <scope>NUCLEOTIDE SEQUENCE</scope>
</reference>
<sequence length="384" mass="42276">MKIFEIATPKKRMLAEAKARIDHPEDILFDDGLEGAQRALDAIKHASVSPSSTSVKWDGTPAIIFGRDENGFVFTDKAGFGAKKYDGMARSPTMFRDMIYNRKPDEPGRLDYAGHLAKLYPMLEKAVPKDFKGYIQGDVMWMNRPPVDEEGNYVIKPLKIRYRIPKESALGAQIGLSDAGVVVHSMFDSREDEEPRAIESVKQLGLTPPKKLVVLSPEMNVQQGTTYPLSANAIGAVEGLIAKKGSAIKKFLDPYTMGTMKISNLGEVFKSYLNFKAGRGDADLSNAPQGFIDWINSEASKLTANKQQNIIAHIGGNQAGYKAVWQLVNALVNLKMELKSQLDVHPGSDVQADIRGETGHEGFVSDTPHGKIKLVNRPVFMKKA</sequence>
<accession>A0A6J5TBA0</accession>